<comment type="caution">
    <text evidence="13">The sequence shown here is derived from an EMBL/GenBank/DDBJ whole genome shotgun (WGS) entry which is preliminary data.</text>
</comment>
<feature type="domain" description="Thymidylate kinase-like" evidence="12">
    <location>
        <begin position="11"/>
        <end position="196"/>
    </location>
</feature>
<evidence type="ECO:0000256" key="11">
    <source>
        <dbReference type="HAMAP-Rule" id="MF_00165"/>
    </source>
</evidence>
<dbReference type="EC" id="2.7.4.9" evidence="2 11"/>
<reference evidence="13 14" key="1">
    <citation type="submission" date="2013-08" db="EMBL/GenBank/DDBJ databases">
        <authorList>
            <person name="Durkin A.S."/>
            <person name="Haft D.R."/>
            <person name="McCorrison J."/>
            <person name="Torralba M."/>
            <person name="Gillis M."/>
            <person name="Haft D.H."/>
            <person name="Methe B."/>
            <person name="Sutton G."/>
            <person name="Nelson K.E."/>
        </authorList>
    </citation>
    <scope>NUCLEOTIDE SEQUENCE [LARGE SCALE GENOMIC DNA]</scope>
    <source>
        <strain evidence="13 14">F0195</strain>
    </source>
</reference>
<dbReference type="GO" id="GO:0006227">
    <property type="term" value="P:dUDP biosynthetic process"/>
    <property type="evidence" value="ECO:0007669"/>
    <property type="project" value="TreeGrafter"/>
</dbReference>
<feature type="binding site" evidence="11">
    <location>
        <begin position="13"/>
        <end position="20"/>
    </location>
    <ligand>
        <name>ATP</name>
        <dbReference type="ChEBI" id="CHEBI:30616"/>
    </ligand>
</feature>
<dbReference type="PROSITE" id="PS01331">
    <property type="entry name" value="THYMIDYLATE_KINASE"/>
    <property type="match status" value="1"/>
</dbReference>
<protein>
    <recommendedName>
        <fullName evidence="3 11">Thymidylate kinase</fullName>
        <ecNumber evidence="2 11">2.7.4.9</ecNumber>
    </recommendedName>
    <alternativeName>
        <fullName evidence="11">dTMP kinase</fullName>
    </alternativeName>
</protein>
<dbReference type="Pfam" id="PF02223">
    <property type="entry name" value="Thymidylate_kin"/>
    <property type="match status" value="1"/>
</dbReference>
<evidence type="ECO:0000259" key="12">
    <source>
        <dbReference type="Pfam" id="PF02223"/>
    </source>
</evidence>
<comment type="catalytic activity">
    <reaction evidence="9 11">
        <text>dTMP + ATP = dTDP + ADP</text>
        <dbReference type="Rhea" id="RHEA:13517"/>
        <dbReference type="ChEBI" id="CHEBI:30616"/>
        <dbReference type="ChEBI" id="CHEBI:58369"/>
        <dbReference type="ChEBI" id="CHEBI:63528"/>
        <dbReference type="ChEBI" id="CHEBI:456216"/>
        <dbReference type="EC" id="2.7.4.9"/>
    </reaction>
</comment>
<dbReference type="EMBL" id="AWEZ01000017">
    <property type="protein sequence ID" value="ERL10044.1"/>
    <property type="molecule type" value="Genomic_DNA"/>
</dbReference>
<dbReference type="FunFam" id="3.40.50.300:FF:000225">
    <property type="entry name" value="Thymidylate kinase"/>
    <property type="match status" value="1"/>
</dbReference>
<evidence type="ECO:0000256" key="5">
    <source>
        <dbReference type="ARBA" id="ARBA00022727"/>
    </source>
</evidence>
<dbReference type="SUPFAM" id="SSF52540">
    <property type="entry name" value="P-loop containing nucleoside triphosphate hydrolases"/>
    <property type="match status" value="1"/>
</dbReference>
<dbReference type="GO" id="GO:0005524">
    <property type="term" value="F:ATP binding"/>
    <property type="evidence" value="ECO:0007669"/>
    <property type="project" value="UniProtKB-UniRule"/>
</dbReference>
<dbReference type="PANTHER" id="PTHR10344">
    <property type="entry name" value="THYMIDYLATE KINASE"/>
    <property type="match status" value="1"/>
</dbReference>
<dbReference type="Gene3D" id="3.40.50.300">
    <property type="entry name" value="P-loop containing nucleotide triphosphate hydrolases"/>
    <property type="match status" value="1"/>
</dbReference>
<evidence type="ECO:0000256" key="7">
    <source>
        <dbReference type="ARBA" id="ARBA00022777"/>
    </source>
</evidence>
<evidence type="ECO:0000256" key="4">
    <source>
        <dbReference type="ARBA" id="ARBA00022679"/>
    </source>
</evidence>
<dbReference type="GO" id="GO:0005829">
    <property type="term" value="C:cytosol"/>
    <property type="evidence" value="ECO:0007669"/>
    <property type="project" value="TreeGrafter"/>
</dbReference>
<keyword evidence="7 11" id="KW-0418">Kinase</keyword>
<dbReference type="NCBIfam" id="TIGR00041">
    <property type="entry name" value="DTMP_kinase"/>
    <property type="match status" value="1"/>
</dbReference>
<organism evidence="13 14">
    <name type="scientific">Olsenella profusa F0195</name>
    <dbReference type="NCBI Taxonomy" id="1125712"/>
    <lineage>
        <taxon>Bacteria</taxon>
        <taxon>Bacillati</taxon>
        <taxon>Actinomycetota</taxon>
        <taxon>Coriobacteriia</taxon>
        <taxon>Coriobacteriales</taxon>
        <taxon>Atopobiaceae</taxon>
        <taxon>Olsenella</taxon>
    </lineage>
</organism>
<dbReference type="eggNOG" id="COG0125">
    <property type="taxonomic scope" value="Bacteria"/>
</dbReference>
<evidence type="ECO:0000256" key="3">
    <source>
        <dbReference type="ARBA" id="ARBA00017144"/>
    </source>
</evidence>
<dbReference type="InterPro" id="IPR018094">
    <property type="entry name" value="Thymidylate_kinase"/>
</dbReference>
<dbReference type="STRING" id="1125712.HMPREF1316_1435"/>
<comment type="function">
    <text evidence="10 11">Phosphorylation of dTMP to form dTDP in both de novo and salvage pathways of dTTP synthesis.</text>
</comment>
<dbReference type="InterPro" id="IPR027417">
    <property type="entry name" value="P-loop_NTPase"/>
</dbReference>
<evidence type="ECO:0000313" key="14">
    <source>
        <dbReference type="Proteomes" id="UP000016638"/>
    </source>
</evidence>
<dbReference type="GO" id="GO:0006235">
    <property type="term" value="P:dTTP biosynthetic process"/>
    <property type="evidence" value="ECO:0007669"/>
    <property type="project" value="UniProtKB-UniRule"/>
</dbReference>
<dbReference type="PATRIC" id="fig|1125712.3.peg.469"/>
<sequence>MNGERGIFLTFEGIDGSGKTTQAHRLAHALEAAGMEVILLREPGGTPIGERIRAILLDPRSDEMADECELLLMNASRAQLVRQVIQPSLERGAIVVSDRFFDSTFAYQYGGRGVDRDVTLSCNLLGSCGLVPDLTFLLDLDPQLALRRATKGGVDRLEAEGAQFQERVRDAYLELAGMEPGRVMVVDADASEDEVSLRVASLVRHTFPQLDFHPL</sequence>
<name>U2TAH5_9ACTN</name>
<gene>
    <name evidence="11 13" type="primary">tmk</name>
    <name evidence="13" type="ORF">HMPREF1316_1435</name>
</gene>
<dbReference type="InterPro" id="IPR039430">
    <property type="entry name" value="Thymidylate_kin-like_dom"/>
</dbReference>
<evidence type="ECO:0000256" key="8">
    <source>
        <dbReference type="ARBA" id="ARBA00022840"/>
    </source>
</evidence>
<evidence type="ECO:0000256" key="2">
    <source>
        <dbReference type="ARBA" id="ARBA00012980"/>
    </source>
</evidence>
<dbReference type="OrthoDB" id="9774907at2"/>
<dbReference type="GO" id="GO:0006233">
    <property type="term" value="P:dTDP biosynthetic process"/>
    <property type="evidence" value="ECO:0007669"/>
    <property type="project" value="InterPro"/>
</dbReference>
<dbReference type="InterPro" id="IPR018095">
    <property type="entry name" value="Thymidylate_kin_CS"/>
</dbReference>
<evidence type="ECO:0000256" key="6">
    <source>
        <dbReference type="ARBA" id="ARBA00022741"/>
    </source>
</evidence>
<keyword evidence="14" id="KW-1185">Reference proteome</keyword>
<evidence type="ECO:0000313" key="13">
    <source>
        <dbReference type="EMBL" id="ERL10044.1"/>
    </source>
</evidence>
<dbReference type="CDD" id="cd01672">
    <property type="entry name" value="TMPK"/>
    <property type="match status" value="1"/>
</dbReference>
<dbReference type="RefSeq" id="WP_021725337.1">
    <property type="nucleotide sequence ID" value="NZ_AWEZ01000017.1"/>
</dbReference>
<keyword evidence="4 11" id="KW-0808">Transferase</keyword>
<comment type="similarity">
    <text evidence="1 11">Belongs to the thymidylate kinase family.</text>
</comment>
<dbReference type="HAMAP" id="MF_00165">
    <property type="entry name" value="Thymidylate_kinase"/>
    <property type="match status" value="1"/>
</dbReference>
<keyword evidence="5 11" id="KW-0545">Nucleotide biosynthesis</keyword>
<dbReference type="PANTHER" id="PTHR10344:SF4">
    <property type="entry name" value="UMP-CMP KINASE 2, MITOCHONDRIAL"/>
    <property type="match status" value="1"/>
</dbReference>
<proteinExistence type="inferred from homology"/>
<dbReference type="AlphaFoldDB" id="U2TAH5"/>
<accession>U2TAH5</accession>
<keyword evidence="8 11" id="KW-0067">ATP-binding</keyword>
<evidence type="ECO:0000256" key="1">
    <source>
        <dbReference type="ARBA" id="ARBA00009776"/>
    </source>
</evidence>
<evidence type="ECO:0000256" key="9">
    <source>
        <dbReference type="ARBA" id="ARBA00048743"/>
    </source>
</evidence>
<evidence type="ECO:0000256" key="10">
    <source>
        <dbReference type="ARBA" id="ARBA00057735"/>
    </source>
</evidence>
<dbReference type="GO" id="GO:0004798">
    <property type="term" value="F:dTMP kinase activity"/>
    <property type="evidence" value="ECO:0007669"/>
    <property type="project" value="UniProtKB-UniRule"/>
</dbReference>
<keyword evidence="6 11" id="KW-0547">Nucleotide-binding</keyword>
<dbReference type="Proteomes" id="UP000016638">
    <property type="component" value="Unassembled WGS sequence"/>
</dbReference>